<protein>
    <submittedName>
        <fullName evidence="3">Nuclease-like protein</fullName>
    </submittedName>
</protein>
<evidence type="ECO:0000313" key="4">
    <source>
        <dbReference type="Proteomes" id="UP000295717"/>
    </source>
</evidence>
<dbReference type="Pfam" id="PF08378">
    <property type="entry name" value="NERD"/>
    <property type="match status" value="1"/>
</dbReference>
<feature type="domain" description="NERD" evidence="2">
    <location>
        <begin position="43"/>
        <end position="156"/>
    </location>
</feature>
<name>A0A4R3N6T2_9GAMM</name>
<keyword evidence="1" id="KW-0812">Transmembrane</keyword>
<organism evidence="3 4">
    <name type="scientific">Thiobaca trueperi</name>
    <dbReference type="NCBI Taxonomy" id="127458"/>
    <lineage>
        <taxon>Bacteria</taxon>
        <taxon>Pseudomonadati</taxon>
        <taxon>Pseudomonadota</taxon>
        <taxon>Gammaproteobacteria</taxon>
        <taxon>Chromatiales</taxon>
        <taxon>Chromatiaceae</taxon>
        <taxon>Thiobaca</taxon>
    </lineage>
</organism>
<dbReference type="Proteomes" id="UP000295717">
    <property type="component" value="Unassembled WGS sequence"/>
</dbReference>
<dbReference type="AlphaFoldDB" id="A0A4R3N6T2"/>
<gene>
    <name evidence="3" type="ORF">EDC35_102144</name>
</gene>
<keyword evidence="4" id="KW-1185">Reference proteome</keyword>
<keyword evidence="1" id="KW-0472">Membrane</keyword>
<dbReference type="OrthoDB" id="5782056at2"/>
<feature type="transmembrane region" description="Helical" evidence="1">
    <location>
        <begin position="14"/>
        <end position="34"/>
    </location>
</feature>
<comment type="caution">
    <text evidence="3">The sequence shown here is derived from an EMBL/GenBank/DDBJ whole genome shotgun (WGS) entry which is preliminary data.</text>
</comment>
<evidence type="ECO:0000256" key="1">
    <source>
        <dbReference type="SAM" id="Phobius"/>
    </source>
</evidence>
<keyword evidence="1" id="KW-1133">Transmembrane helix</keyword>
<proteinExistence type="predicted"/>
<dbReference type="PROSITE" id="PS50965">
    <property type="entry name" value="NERD"/>
    <property type="match status" value="1"/>
</dbReference>
<dbReference type="EMBL" id="SMAO01000002">
    <property type="protein sequence ID" value="TCT22813.1"/>
    <property type="molecule type" value="Genomic_DNA"/>
</dbReference>
<evidence type="ECO:0000259" key="2">
    <source>
        <dbReference type="PROSITE" id="PS50965"/>
    </source>
</evidence>
<dbReference type="InterPro" id="IPR011528">
    <property type="entry name" value="NERD"/>
</dbReference>
<evidence type="ECO:0000313" key="3">
    <source>
        <dbReference type="EMBL" id="TCT22813.1"/>
    </source>
</evidence>
<dbReference type="RefSeq" id="WP_132975947.1">
    <property type="nucleotide sequence ID" value="NZ_SMAO01000002.1"/>
</dbReference>
<accession>A0A4R3N6T2</accession>
<reference evidence="3 4" key="1">
    <citation type="submission" date="2019-03" db="EMBL/GenBank/DDBJ databases">
        <title>Genomic Encyclopedia of Type Strains, Phase IV (KMG-IV): sequencing the most valuable type-strain genomes for metagenomic binning, comparative biology and taxonomic classification.</title>
        <authorList>
            <person name="Goeker M."/>
        </authorList>
    </citation>
    <scope>NUCLEOTIDE SEQUENCE [LARGE SCALE GENOMIC DNA]</scope>
    <source>
        <strain evidence="3 4">DSM 13587</strain>
    </source>
</reference>
<feature type="transmembrane region" description="Helical" evidence="1">
    <location>
        <begin position="220"/>
        <end position="240"/>
    </location>
</feature>
<sequence length="337" mass="37388">MIDPGDLRIFADSFMNAGSWLLPFLLMLPGLSLLQRRLSARQRGREGEAQVGRALERLFPAVAHDLILPNGRGDLTQIDHVALTPKGFLVVETKHYRGMITGQTEDPHWIQRIGRRRHEFQNPRRQNYAHVKAIQALGLGVPILEHVVFTNTAHFPDGLPAGVSRLATIAQDLEACRRGRISAALRTAWGQLLSQARRDHASRRAHRRGLRQRYGRDPQVVKALVWFGLAGTAALALWLFHQPFSFDVEPMHGRLPAAASVTTPASRLPLLTTSAVMSSPSPRTQPSRDLEIAWADPAAPSHESEDCRLAIAAVLIANTAESRWRRGKACARTTDQP</sequence>